<evidence type="ECO:0000313" key="4">
    <source>
        <dbReference type="Proteomes" id="UP001476798"/>
    </source>
</evidence>
<feature type="domain" description="Major vault protein shoulder" evidence="2">
    <location>
        <begin position="1"/>
        <end position="44"/>
    </location>
</feature>
<evidence type="ECO:0000313" key="3">
    <source>
        <dbReference type="EMBL" id="MEQ2162461.1"/>
    </source>
</evidence>
<dbReference type="Gene3D" id="6.10.250.720">
    <property type="match status" value="1"/>
</dbReference>
<proteinExistence type="predicted"/>
<keyword evidence="1" id="KW-0175">Coiled coil</keyword>
<dbReference type="InterPro" id="IPR021870">
    <property type="entry name" value="MVP_shoulder"/>
</dbReference>
<gene>
    <name evidence="3" type="ORF">GOODEAATRI_019983</name>
</gene>
<reference evidence="3 4" key="1">
    <citation type="submission" date="2021-06" db="EMBL/GenBank/DDBJ databases">
        <authorList>
            <person name="Palmer J.M."/>
        </authorList>
    </citation>
    <scope>NUCLEOTIDE SEQUENCE [LARGE SCALE GENOMIC DNA]</scope>
    <source>
        <strain evidence="3 4">GA_2019</strain>
        <tissue evidence="3">Muscle</tissue>
    </source>
</reference>
<comment type="caution">
    <text evidence="3">The sequence shown here is derived from an EMBL/GenBank/DDBJ whole genome shotgun (WGS) entry which is preliminary data.</text>
</comment>
<protein>
    <recommendedName>
        <fullName evidence="2">Major vault protein shoulder domain-containing protein</fullName>
    </recommendedName>
</protein>
<dbReference type="Gene3D" id="3.30.479.30">
    <property type="entry name" value="Band 7 domain"/>
    <property type="match status" value="1"/>
</dbReference>
<dbReference type="Pfam" id="PF11978">
    <property type="entry name" value="MVP_shoulder"/>
    <property type="match status" value="1"/>
</dbReference>
<dbReference type="InterPro" id="IPR036013">
    <property type="entry name" value="Band_7/SPFH_dom_sf"/>
</dbReference>
<keyword evidence="4" id="KW-1185">Reference proteome</keyword>
<accession>A0ABV0MUB9</accession>
<evidence type="ECO:0000259" key="2">
    <source>
        <dbReference type="Pfam" id="PF11978"/>
    </source>
</evidence>
<dbReference type="Proteomes" id="UP001476798">
    <property type="component" value="Unassembled WGS sequence"/>
</dbReference>
<feature type="non-terminal residue" evidence="3">
    <location>
        <position position="1"/>
    </location>
</feature>
<organism evidence="3 4">
    <name type="scientific">Goodea atripinnis</name>
    <dbReference type="NCBI Taxonomy" id="208336"/>
    <lineage>
        <taxon>Eukaryota</taxon>
        <taxon>Metazoa</taxon>
        <taxon>Chordata</taxon>
        <taxon>Craniata</taxon>
        <taxon>Vertebrata</taxon>
        <taxon>Euteleostomi</taxon>
        <taxon>Actinopterygii</taxon>
        <taxon>Neopterygii</taxon>
        <taxon>Teleostei</taxon>
        <taxon>Neoteleostei</taxon>
        <taxon>Acanthomorphata</taxon>
        <taxon>Ovalentaria</taxon>
        <taxon>Atherinomorphae</taxon>
        <taxon>Cyprinodontiformes</taxon>
        <taxon>Goodeidae</taxon>
        <taxon>Goodea</taxon>
    </lineage>
</organism>
<sequence length="256" mass="28138">NSIRIICSAVFGFDEKLAVRTSLYFNQNNLVISSVDIQSVEPVDQRTRDALQKSVQLAIEITTNSQEAAARHEAERLEQEARGKLERQKITDQAEAERARKELLELEALSASVESTGAAKAEAQSQAEAARIRGEAAVNEAKLKAEAQRIEAEAELQRLAKAREQELGYKKEMDRMEVEKQEQLAQLESQRFKQMMESLGCDTLIEIARAGPELQVKMLQSLGLKSTLITDGSSPINLFTTANGLLGALPGQGAAQ</sequence>
<dbReference type="EMBL" id="JAHRIO010011822">
    <property type="protein sequence ID" value="MEQ2162461.1"/>
    <property type="molecule type" value="Genomic_DNA"/>
</dbReference>
<dbReference type="PROSITE" id="PS50096">
    <property type="entry name" value="IQ"/>
    <property type="match status" value="1"/>
</dbReference>
<feature type="coiled-coil region" evidence="1">
    <location>
        <begin position="67"/>
        <end position="190"/>
    </location>
</feature>
<dbReference type="PANTHER" id="PTHR14165:SF3">
    <property type="entry name" value="MAJOR VAULT PROTEIN"/>
    <property type="match status" value="1"/>
</dbReference>
<dbReference type="InterPro" id="IPR039059">
    <property type="entry name" value="MVP"/>
</dbReference>
<name>A0ABV0MUB9_9TELE</name>
<dbReference type="PANTHER" id="PTHR14165">
    <property type="entry name" value="MAJOR VAULT PROTEIN"/>
    <property type="match status" value="1"/>
</dbReference>
<evidence type="ECO:0000256" key="1">
    <source>
        <dbReference type="SAM" id="Coils"/>
    </source>
</evidence>